<feature type="transmembrane region" description="Helical" evidence="1">
    <location>
        <begin position="134"/>
        <end position="160"/>
    </location>
</feature>
<keyword evidence="3" id="KW-1185">Reference proteome</keyword>
<name>A0A1M7I1R9_9ACTN</name>
<feature type="transmembrane region" description="Helical" evidence="1">
    <location>
        <begin position="200"/>
        <end position="217"/>
    </location>
</feature>
<dbReference type="AlphaFoldDB" id="A0A1M7I1R9"/>
<dbReference type="RefSeq" id="WP_073499244.1">
    <property type="nucleotide sequence ID" value="NZ_FRBI01000010.1"/>
</dbReference>
<dbReference type="OrthoDB" id="4211860at2"/>
<dbReference type="Proteomes" id="UP000184111">
    <property type="component" value="Unassembled WGS sequence"/>
</dbReference>
<evidence type="ECO:0000313" key="2">
    <source>
        <dbReference type="EMBL" id="SHM34756.1"/>
    </source>
</evidence>
<feature type="transmembrane region" description="Helical" evidence="1">
    <location>
        <begin position="100"/>
        <end position="122"/>
    </location>
</feature>
<evidence type="ECO:0008006" key="4">
    <source>
        <dbReference type="Google" id="ProtNLM"/>
    </source>
</evidence>
<feature type="transmembrane region" description="Helical" evidence="1">
    <location>
        <begin position="59"/>
        <end position="79"/>
    </location>
</feature>
<dbReference type="STRING" id="310782.SAMN05216499_110119"/>
<reference evidence="2 3" key="1">
    <citation type="submission" date="2016-11" db="EMBL/GenBank/DDBJ databases">
        <authorList>
            <person name="Jaros S."/>
            <person name="Januszkiewicz K."/>
            <person name="Wedrychowicz H."/>
        </authorList>
    </citation>
    <scope>NUCLEOTIDE SEQUENCE [LARGE SCALE GENOMIC DNA]</scope>
    <source>
        <strain evidence="2 3">CGMCC 4.2025</strain>
    </source>
</reference>
<feature type="transmembrane region" description="Helical" evidence="1">
    <location>
        <begin position="172"/>
        <end position="194"/>
    </location>
</feature>
<protein>
    <recommendedName>
        <fullName evidence="4">DUF624 domain-containing protein</fullName>
    </recommendedName>
</protein>
<accession>A0A1M7I1R9</accession>
<keyword evidence="1" id="KW-0472">Membrane</keyword>
<keyword evidence="1" id="KW-0812">Transmembrane</keyword>
<proteinExistence type="predicted"/>
<organism evidence="2 3">
    <name type="scientific">Actinacidiphila paucisporea</name>
    <dbReference type="NCBI Taxonomy" id="310782"/>
    <lineage>
        <taxon>Bacteria</taxon>
        <taxon>Bacillati</taxon>
        <taxon>Actinomycetota</taxon>
        <taxon>Actinomycetes</taxon>
        <taxon>Kitasatosporales</taxon>
        <taxon>Streptomycetaceae</taxon>
        <taxon>Actinacidiphila</taxon>
    </lineage>
</organism>
<feature type="transmembrane region" description="Helical" evidence="1">
    <location>
        <begin position="24"/>
        <end position="47"/>
    </location>
</feature>
<keyword evidence="1" id="KW-1133">Transmembrane helix</keyword>
<sequence>MSTPSAARRAAGDFGEGPLARAAALVYSLLVLEVLLAVAVAPGLLLLGLLDRNAGSVPLAALCALPAGPAWSAALYAWHHRGRDLAELHPARAYARGYRAAVPGVFRVWTPWLAATALFGTVLTHRDAAGVPGWWVGLLAAAAVVSALWITNALVIDALFTFRAVDTARLAAYFLVKSFKATLGNLCVLAAAVVVTASGAQVLPFLLASVIAAATLLNSRPMITEIRGEFTA</sequence>
<dbReference type="EMBL" id="FRBI01000010">
    <property type="protein sequence ID" value="SHM34756.1"/>
    <property type="molecule type" value="Genomic_DNA"/>
</dbReference>
<evidence type="ECO:0000313" key="3">
    <source>
        <dbReference type="Proteomes" id="UP000184111"/>
    </source>
</evidence>
<gene>
    <name evidence="2" type="ORF">SAMN05216499_110119</name>
</gene>
<evidence type="ECO:0000256" key="1">
    <source>
        <dbReference type="SAM" id="Phobius"/>
    </source>
</evidence>